<evidence type="ECO:0000256" key="9">
    <source>
        <dbReference type="ARBA" id="ARBA00022989"/>
    </source>
</evidence>
<dbReference type="EMBL" id="GL888048">
    <property type="protein sequence ID" value="EGI68834.1"/>
    <property type="molecule type" value="Genomic_DNA"/>
</dbReference>
<dbReference type="STRING" id="103372.F4WAF1"/>
<dbReference type="GO" id="GO:0008455">
    <property type="term" value="F:alpha-1,6-mannosylglycoprotein 2-beta-N-acetylglucosaminyltransferase activity"/>
    <property type="evidence" value="ECO:0007669"/>
    <property type="project" value="InterPro"/>
</dbReference>
<keyword evidence="9 16" id="KW-1133">Transmembrane helix</keyword>
<evidence type="ECO:0000256" key="1">
    <source>
        <dbReference type="ARBA" id="ARBA00001936"/>
    </source>
</evidence>
<accession>F4WAF1</accession>
<protein>
    <submittedName>
        <fullName evidence="17">Alpha-1,6-mannosyl-glycoprotein 2-beta-N-acetylglucosaminyltransferase</fullName>
    </submittedName>
</protein>
<keyword evidence="5 17" id="KW-0808">Transferase</keyword>
<proteinExistence type="predicted"/>
<evidence type="ECO:0000256" key="14">
    <source>
        <dbReference type="ARBA" id="ARBA00023211"/>
    </source>
</evidence>
<dbReference type="GO" id="GO:0000139">
    <property type="term" value="C:Golgi membrane"/>
    <property type="evidence" value="ECO:0007669"/>
    <property type="project" value="UniProtKB-SubCell"/>
</dbReference>
<keyword evidence="10" id="KW-0333">Golgi apparatus</keyword>
<evidence type="ECO:0000256" key="3">
    <source>
        <dbReference type="ARBA" id="ARBA00004922"/>
    </source>
</evidence>
<dbReference type="InterPro" id="IPR007754">
    <property type="entry name" value="GlcNAc_II"/>
</dbReference>
<evidence type="ECO:0000313" key="17">
    <source>
        <dbReference type="EMBL" id="EGI68834.1"/>
    </source>
</evidence>
<evidence type="ECO:0000256" key="7">
    <source>
        <dbReference type="ARBA" id="ARBA00022723"/>
    </source>
</evidence>
<keyword evidence="18" id="KW-1185">Reference proteome</keyword>
<evidence type="ECO:0000256" key="11">
    <source>
        <dbReference type="ARBA" id="ARBA00023136"/>
    </source>
</evidence>
<dbReference type="GO" id="GO:0005795">
    <property type="term" value="C:Golgi stack"/>
    <property type="evidence" value="ECO:0007669"/>
    <property type="project" value="InterPro"/>
</dbReference>
<evidence type="ECO:0000256" key="13">
    <source>
        <dbReference type="ARBA" id="ARBA00023180"/>
    </source>
</evidence>
<feature type="binding site" evidence="15">
    <location>
        <position position="63"/>
    </location>
    <ligand>
        <name>Mn(2+)</name>
        <dbReference type="ChEBI" id="CHEBI:29035"/>
    </ligand>
</feature>
<evidence type="ECO:0000313" key="18">
    <source>
        <dbReference type="Proteomes" id="UP000007755"/>
    </source>
</evidence>
<reference evidence="17" key="1">
    <citation type="submission" date="2011-02" db="EMBL/GenBank/DDBJ databases">
        <title>The genome of the leaf-cutting ant Acromyrmex echinatior suggests key adaptations to social evolution and fungus farming.</title>
        <authorList>
            <person name="Nygaard S."/>
            <person name="Zhang G."/>
        </authorList>
    </citation>
    <scope>NUCLEOTIDE SEQUENCE</scope>
</reference>
<dbReference type="Pfam" id="PF05060">
    <property type="entry name" value="MGAT2"/>
    <property type="match status" value="1"/>
</dbReference>
<evidence type="ECO:0000256" key="10">
    <source>
        <dbReference type="ARBA" id="ARBA00023034"/>
    </source>
</evidence>
<comment type="pathway">
    <text evidence="3">Protein modification; protein glycosylation.</text>
</comment>
<evidence type="ECO:0000256" key="8">
    <source>
        <dbReference type="ARBA" id="ARBA00022968"/>
    </source>
</evidence>
<organism evidence="18">
    <name type="scientific">Acromyrmex echinatior</name>
    <name type="common">Panamanian leafcutter ant</name>
    <name type="synonym">Acromyrmex octospinosus echinatior</name>
    <dbReference type="NCBI Taxonomy" id="103372"/>
    <lineage>
        <taxon>Eukaryota</taxon>
        <taxon>Metazoa</taxon>
        <taxon>Ecdysozoa</taxon>
        <taxon>Arthropoda</taxon>
        <taxon>Hexapoda</taxon>
        <taxon>Insecta</taxon>
        <taxon>Pterygota</taxon>
        <taxon>Neoptera</taxon>
        <taxon>Endopterygota</taxon>
        <taxon>Hymenoptera</taxon>
        <taxon>Apocrita</taxon>
        <taxon>Aculeata</taxon>
        <taxon>Formicoidea</taxon>
        <taxon>Formicidae</taxon>
        <taxon>Myrmicinae</taxon>
        <taxon>Acromyrmex</taxon>
    </lineage>
</organism>
<name>F4WAF1_ACREC</name>
<evidence type="ECO:0000256" key="6">
    <source>
        <dbReference type="ARBA" id="ARBA00022692"/>
    </source>
</evidence>
<sequence length="139" mass="15129">MFVGTVIAGGSRSARGILRTLVFIVLATFLWLQLHVVSLTGRDDSGQSSSNETLFSLVPQELHSGVHHKKNNCESTAVIAKVQNVLNAARNHLFPSQLTLTIAGTAKKTKLRKGNGGWGDVRDHQLCWNMTISPDLDLP</sequence>
<comment type="subcellular location">
    <subcellularLocation>
        <location evidence="2">Golgi apparatus membrane</location>
        <topology evidence="2">Single-pass type II membrane protein</topology>
    </subcellularLocation>
</comment>
<keyword evidence="13" id="KW-0325">Glycoprotein</keyword>
<feature type="transmembrane region" description="Helical" evidence="16">
    <location>
        <begin position="21"/>
        <end position="41"/>
    </location>
</feature>
<dbReference type="GO" id="GO:0006487">
    <property type="term" value="P:protein N-linked glycosylation"/>
    <property type="evidence" value="ECO:0007669"/>
    <property type="project" value="TreeGrafter"/>
</dbReference>
<dbReference type="OrthoDB" id="6019616at2759"/>
<evidence type="ECO:0000256" key="5">
    <source>
        <dbReference type="ARBA" id="ARBA00022679"/>
    </source>
</evidence>
<keyword evidence="8" id="KW-0735">Signal-anchor</keyword>
<keyword evidence="7 15" id="KW-0479">Metal-binding</keyword>
<keyword evidence="12" id="KW-1015">Disulfide bond</keyword>
<evidence type="ECO:0000256" key="16">
    <source>
        <dbReference type="SAM" id="Phobius"/>
    </source>
</evidence>
<keyword evidence="4 17" id="KW-0328">Glycosyltransferase</keyword>
<keyword evidence="6 16" id="KW-0812">Transmembrane</keyword>
<dbReference type="GO" id="GO:0046872">
    <property type="term" value="F:metal ion binding"/>
    <property type="evidence" value="ECO:0007669"/>
    <property type="project" value="UniProtKB-KW"/>
</dbReference>
<comment type="cofactor">
    <cofactor evidence="1 15">
        <name>Mn(2+)</name>
        <dbReference type="ChEBI" id="CHEBI:29035"/>
    </cofactor>
</comment>
<keyword evidence="14 15" id="KW-0464">Manganese</keyword>
<evidence type="ECO:0000256" key="12">
    <source>
        <dbReference type="ARBA" id="ARBA00023157"/>
    </source>
</evidence>
<dbReference type="Proteomes" id="UP000007755">
    <property type="component" value="Unassembled WGS sequence"/>
</dbReference>
<dbReference type="eggNOG" id="KOG2791">
    <property type="taxonomic scope" value="Eukaryota"/>
</dbReference>
<dbReference type="GO" id="GO:0009312">
    <property type="term" value="P:oligosaccharide biosynthetic process"/>
    <property type="evidence" value="ECO:0007669"/>
    <property type="project" value="InterPro"/>
</dbReference>
<dbReference type="PANTHER" id="PTHR12871">
    <property type="entry name" value="BETA-1,2-N-ACETYLGLUCOSAMINYLTRANSFERASE II"/>
    <property type="match status" value="1"/>
</dbReference>
<dbReference type="UniPathway" id="UPA00378"/>
<evidence type="ECO:0000256" key="4">
    <source>
        <dbReference type="ARBA" id="ARBA00022676"/>
    </source>
</evidence>
<dbReference type="InParanoid" id="F4WAF1"/>
<dbReference type="AlphaFoldDB" id="F4WAF1"/>
<evidence type="ECO:0000256" key="15">
    <source>
        <dbReference type="PIRSR" id="PIRSR607754-2"/>
    </source>
</evidence>
<keyword evidence="11 16" id="KW-0472">Membrane</keyword>
<gene>
    <name evidence="17" type="ORF">G5I_02487</name>
</gene>
<evidence type="ECO:0000256" key="2">
    <source>
        <dbReference type="ARBA" id="ARBA00004323"/>
    </source>
</evidence>
<dbReference type="PANTHER" id="PTHR12871:SF0">
    <property type="entry name" value="ALPHA-1,6-MANNOSYL-GLYCOPROTEIN 2-BETA-N-ACETYLGLUCOSAMINYLTRANSFERASE"/>
    <property type="match status" value="1"/>
</dbReference>